<feature type="transmembrane region" description="Helical" evidence="1">
    <location>
        <begin position="200"/>
        <end position="224"/>
    </location>
</feature>
<keyword evidence="1" id="KW-0472">Membrane</keyword>
<dbReference type="InterPro" id="IPR053807">
    <property type="entry name" value="LppM"/>
</dbReference>
<dbReference type="STRING" id="211114.SAMN04489726_7388"/>
<name>A0A1H0CRS5_ALLAB</name>
<protein>
    <recommendedName>
        <fullName evidence="2">LppM domain-containing protein</fullName>
    </recommendedName>
</protein>
<accession>A0A1H0CRS5</accession>
<gene>
    <name evidence="3" type="ORF">SAMN04489726_7388</name>
</gene>
<keyword evidence="1" id="KW-0812">Transmembrane</keyword>
<proteinExistence type="predicted"/>
<keyword evidence="4" id="KW-1185">Reference proteome</keyword>
<keyword evidence="1" id="KW-1133">Transmembrane helix</keyword>
<evidence type="ECO:0000313" key="3">
    <source>
        <dbReference type="EMBL" id="SDN60609.1"/>
    </source>
</evidence>
<organism evidence="3 4">
    <name type="scientific">Allokutzneria albata</name>
    <name type="common">Kibdelosporangium albatum</name>
    <dbReference type="NCBI Taxonomy" id="211114"/>
    <lineage>
        <taxon>Bacteria</taxon>
        <taxon>Bacillati</taxon>
        <taxon>Actinomycetota</taxon>
        <taxon>Actinomycetes</taxon>
        <taxon>Pseudonocardiales</taxon>
        <taxon>Pseudonocardiaceae</taxon>
        <taxon>Allokutzneria</taxon>
    </lineage>
</organism>
<dbReference type="OrthoDB" id="3712375at2"/>
<dbReference type="Proteomes" id="UP000183376">
    <property type="component" value="Chromosome I"/>
</dbReference>
<reference evidence="3 4" key="1">
    <citation type="submission" date="2016-10" db="EMBL/GenBank/DDBJ databases">
        <authorList>
            <person name="de Groot N.N."/>
        </authorList>
    </citation>
    <scope>NUCLEOTIDE SEQUENCE [LARGE SCALE GENOMIC DNA]</scope>
    <source>
        <strain evidence="3 4">DSM 44149</strain>
    </source>
</reference>
<sequence length="235" mass="24766">MRVLCGPGRWHDVPVPPRPRSRAVALVALLGVLLLSGCVRARMTIAVAEDDRVTGDLQVLAAPQREGDAGPQLVVPAGLTGRARVTKATAADGFTGSLLTFTGLTFEELRLLAATATGDSGKYRFSLRRSGGLVTLSGSVDLTQLAPDRTDVQIKVNFPGKVGSGNGRARGNEITWSPRPGQVTELTAVARYADVTSEAWVRWALIVGAATGLAAVIVMAMAYVSHRRQLRSAPA</sequence>
<evidence type="ECO:0000259" key="2">
    <source>
        <dbReference type="Pfam" id="PF21946"/>
    </source>
</evidence>
<evidence type="ECO:0000313" key="4">
    <source>
        <dbReference type="Proteomes" id="UP000183376"/>
    </source>
</evidence>
<dbReference type="Pfam" id="PF21946">
    <property type="entry name" value="LppM"/>
    <property type="match status" value="1"/>
</dbReference>
<dbReference type="eggNOG" id="ENOG50332S7">
    <property type="taxonomic scope" value="Bacteria"/>
</dbReference>
<feature type="domain" description="LppM" evidence="2">
    <location>
        <begin position="40"/>
        <end position="192"/>
    </location>
</feature>
<evidence type="ECO:0000256" key="1">
    <source>
        <dbReference type="SAM" id="Phobius"/>
    </source>
</evidence>
<dbReference type="AlphaFoldDB" id="A0A1H0CRS5"/>
<dbReference type="EMBL" id="LT629701">
    <property type="protein sequence ID" value="SDN60609.1"/>
    <property type="molecule type" value="Genomic_DNA"/>
</dbReference>